<gene>
    <name evidence="1" type="ORF">HF992_06715</name>
</gene>
<keyword evidence="2" id="KW-1185">Reference proteome</keyword>
<dbReference type="EMBL" id="JAAXPR010000010">
    <property type="protein sequence ID" value="NKZ20533.1"/>
    <property type="molecule type" value="Genomic_DNA"/>
</dbReference>
<evidence type="ECO:0000313" key="1">
    <source>
        <dbReference type="EMBL" id="NKZ20533.1"/>
    </source>
</evidence>
<proteinExistence type="predicted"/>
<dbReference type="AlphaFoldDB" id="A0A7X6MZZ6"/>
<protein>
    <submittedName>
        <fullName evidence="1">DUF4365 domain-containing protein</fullName>
    </submittedName>
</protein>
<comment type="caution">
    <text evidence="1">The sequence shown here is derived from an EMBL/GenBank/DDBJ whole genome shotgun (WGS) entry which is preliminary data.</text>
</comment>
<accession>A0A7X6MZZ6</accession>
<organism evidence="1 2">
    <name type="scientific">Streptococcus ovuberis</name>
    <dbReference type="NCBI Taxonomy" id="1936207"/>
    <lineage>
        <taxon>Bacteria</taxon>
        <taxon>Bacillati</taxon>
        <taxon>Bacillota</taxon>
        <taxon>Bacilli</taxon>
        <taxon>Lactobacillales</taxon>
        <taxon>Streptococcaceae</taxon>
        <taxon>Streptococcus</taxon>
    </lineage>
</organism>
<dbReference type="Proteomes" id="UP000522720">
    <property type="component" value="Unassembled WGS sequence"/>
</dbReference>
<dbReference type="RefSeq" id="WP_168549286.1">
    <property type="nucleotide sequence ID" value="NZ_JAAXPR010000010.1"/>
</dbReference>
<name>A0A7X6MZZ6_9STRE</name>
<sequence>MANNKKIESIGVSHLATFIDKNDYLQSYIDKNDKTPSWDGTIHVLKNPTDRKEDIIGVVPIQVKSTQKSEIPLNNFRLTLSDLELYLRTGGVVLFVVSLDNSYELKGIYYKSLPPLTIKRLLKNSKSKKSKIKEQINKTVLVNIHPLPAEKVYAELLDFIRTSDRQRSFINKKLVSLSELPKNKIIKFYHQGKNPVDIFNYQEEHDIFPYLEDAENGAIIPVDSTIKVVEIFEETDLIFTIGETFIFDNIKRHRFPDGRVELRIGSGFTFSAHKKTNKFSLNFSRPDNLSEAIRCTEALQELQKSGYITLNGERVEFDANNLNEIKLMNLNEHLEELQRIATIMDNMGINKKLDLALFDSQSQKNLSFLNKGLILRETLALNYDESKLLHLKIANIHIITLYEFEDDKKGTMIDIFNETPWCRRGEDEDYSDISIFEVFEPNEWLKIDNCNFDSVIASYQRLVDNSLNHEGADNTIIKIIAAADMAKDTERRETLLNWAQRLSDWNLNYFKNSEIAIINDLQIKYRNRELNNNEMETLTSILINNYGKNEICFGASVLLKSKQQANFYWNKLDEETKKRYLDYPIYNLFQKL</sequence>
<reference evidence="1 2" key="1">
    <citation type="submission" date="2020-04" db="EMBL/GenBank/DDBJ databases">
        <title>MicrobeNet Type strains.</title>
        <authorList>
            <person name="Nicholson A.C."/>
        </authorList>
    </citation>
    <scope>NUCLEOTIDE SEQUENCE [LARGE SCALE GENOMIC DNA]</scope>
    <source>
        <strain evidence="1 2">CCUG 69612</strain>
    </source>
</reference>
<evidence type="ECO:0000313" key="2">
    <source>
        <dbReference type="Proteomes" id="UP000522720"/>
    </source>
</evidence>